<reference evidence="1 2" key="1">
    <citation type="journal article" date="2013" name="Nat. Commun.">
        <title>The evolution and pathogenic mechanisms of the rice sheath blight pathogen.</title>
        <authorList>
            <person name="Zheng A."/>
            <person name="Lin R."/>
            <person name="Xu L."/>
            <person name="Qin P."/>
            <person name="Tang C."/>
            <person name="Ai P."/>
            <person name="Zhang D."/>
            <person name="Liu Y."/>
            <person name="Sun Z."/>
            <person name="Feng H."/>
            <person name="Wang Y."/>
            <person name="Chen Y."/>
            <person name="Liang X."/>
            <person name="Fu R."/>
            <person name="Li Q."/>
            <person name="Zhang J."/>
            <person name="Yu X."/>
            <person name="Xie Z."/>
            <person name="Ding L."/>
            <person name="Guan P."/>
            <person name="Tang J."/>
            <person name="Liang Y."/>
            <person name="Wang S."/>
            <person name="Deng Q."/>
            <person name="Li S."/>
            <person name="Zhu J."/>
            <person name="Wang L."/>
            <person name="Liu H."/>
            <person name="Li P."/>
        </authorList>
    </citation>
    <scope>NUCLEOTIDE SEQUENCE [LARGE SCALE GENOMIC DNA]</scope>
    <source>
        <strain evidence="2">AG-1 IA</strain>
    </source>
</reference>
<accession>L8WTW0</accession>
<organism evidence="1 2">
    <name type="scientific">Thanatephorus cucumeris (strain AG1-IA)</name>
    <name type="common">Rice sheath blight fungus</name>
    <name type="synonym">Rhizoctonia solani</name>
    <dbReference type="NCBI Taxonomy" id="983506"/>
    <lineage>
        <taxon>Eukaryota</taxon>
        <taxon>Fungi</taxon>
        <taxon>Dikarya</taxon>
        <taxon>Basidiomycota</taxon>
        <taxon>Agaricomycotina</taxon>
        <taxon>Agaricomycetes</taxon>
        <taxon>Cantharellales</taxon>
        <taxon>Ceratobasidiaceae</taxon>
        <taxon>Rhizoctonia</taxon>
        <taxon>Rhizoctonia solani AG-1</taxon>
    </lineage>
</organism>
<protein>
    <submittedName>
        <fullName evidence="1">Uncharacterized protein</fullName>
    </submittedName>
</protein>
<evidence type="ECO:0000313" key="1">
    <source>
        <dbReference type="EMBL" id="ELU40203.1"/>
    </source>
</evidence>
<keyword evidence="2" id="KW-1185">Reference proteome</keyword>
<name>L8WTW0_THACA</name>
<proteinExistence type="predicted"/>
<comment type="caution">
    <text evidence="1">The sequence shown here is derived from an EMBL/GenBank/DDBJ whole genome shotgun (WGS) entry which is preliminary data.</text>
</comment>
<dbReference type="Proteomes" id="UP000011668">
    <property type="component" value="Unassembled WGS sequence"/>
</dbReference>
<gene>
    <name evidence="1" type="ORF">AG1IA_05750</name>
</gene>
<dbReference type="AlphaFoldDB" id="L8WTW0"/>
<dbReference type="HOGENOM" id="CLU_3052014_0_0_1"/>
<sequence>MTRLTPNVHINSRFLIRRFVSTPPRVVPQKFSRVDIEHKELRSSRVIVVRAYGK</sequence>
<evidence type="ECO:0000313" key="2">
    <source>
        <dbReference type="Proteomes" id="UP000011668"/>
    </source>
</evidence>
<dbReference type="EMBL" id="AFRT01001483">
    <property type="protein sequence ID" value="ELU40203.1"/>
    <property type="molecule type" value="Genomic_DNA"/>
</dbReference>